<keyword evidence="2" id="KW-1185">Reference proteome</keyword>
<dbReference type="EMBL" id="JBHSIT010000002">
    <property type="protein sequence ID" value="MFC4907617.1"/>
    <property type="molecule type" value="Genomic_DNA"/>
</dbReference>
<name>A0ABV9TU32_9ACTN</name>
<gene>
    <name evidence="1" type="ORF">ACFPCY_09820</name>
</gene>
<dbReference type="Proteomes" id="UP001595872">
    <property type="component" value="Unassembled WGS sequence"/>
</dbReference>
<reference evidence="2" key="1">
    <citation type="journal article" date="2019" name="Int. J. Syst. Evol. Microbiol.">
        <title>The Global Catalogue of Microorganisms (GCM) 10K type strain sequencing project: providing services to taxonomists for standard genome sequencing and annotation.</title>
        <authorList>
            <consortium name="The Broad Institute Genomics Platform"/>
            <consortium name="The Broad Institute Genome Sequencing Center for Infectious Disease"/>
            <person name="Wu L."/>
            <person name="Ma J."/>
        </authorList>
    </citation>
    <scope>NUCLEOTIDE SEQUENCE [LARGE SCALE GENOMIC DNA]</scope>
    <source>
        <strain evidence="2">KLKA75</strain>
    </source>
</reference>
<evidence type="ECO:0000313" key="1">
    <source>
        <dbReference type="EMBL" id="MFC4907617.1"/>
    </source>
</evidence>
<protein>
    <submittedName>
        <fullName evidence="1">Uncharacterized protein</fullName>
    </submittedName>
</protein>
<sequence>MTPGAVHRQTAERVRSAMVAAMRADPDRLNAGLLSCGGLDRPETDFVREARVLVLALAAALTTVLRGRGPYGDDLCLGCGIPDCRTVRAVGEALAAYQVSPVQLDRTEARIRSRE</sequence>
<comment type="caution">
    <text evidence="1">The sequence shown here is derived from an EMBL/GenBank/DDBJ whole genome shotgun (WGS) entry which is preliminary data.</text>
</comment>
<dbReference type="RefSeq" id="WP_378253508.1">
    <property type="nucleotide sequence ID" value="NZ_JBHSIT010000002.1"/>
</dbReference>
<evidence type="ECO:0000313" key="2">
    <source>
        <dbReference type="Proteomes" id="UP001595872"/>
    </source>
</evidence>
<proteinExistence type="predicted"/>
<accession>A0ABV9TU32</accession>
<organism evidence="1 2">
    <name type="scientific">Actinomadura gamaensis</name>
    <dbReference type="NCBI Taxonomy" id="1763541"/>
    <lineage>
        <taxon>Bacteria</taxon>
        <taxon>Bacillati</taxon>
        <taxon>Actinomycetota</taxon>
        <taxon>Actinomycetes</taxon>
        <taxon>Streptosporangiales</taxon>
        <taxon>Thermomonosporaceae</taxon>
        <taxon>Actinomadura</taxon>
    </lineage>
</organism>